<evidence type="ECO:0000259" key="2">
    <source>
        <dbReference type="PROSITE" id="PS50097"/>
    </source>
</evidence>
<feature type="compositionally biased region" description="Polar residues" evidence="1">
    <location>
        <begin position="302"/>
        <end position="319"/>
    </location>
</feature>
<evidence type="ECO:0000313" key="4">
    <source>
        <dbReference type="Proteomes" id="UP000030671"/>
    </source>
</evidence>
<dbReference type="HOGENOM" id="CLU_847459_0_0_1"/>
<dbReference type="Gene3D" id="3.30.710.10">
    <property type="entry name" value="Potassium Channel Kv1.1, Chain A"/>
    <property type="match status" value="1"/>
</dbReference>
<feature type="domain" description="BTB" evidence="2">
    <location>
        <begin position="66"/>
        <end position="124"/>
    </location>
</feature>
<gene>
    <name evidence="3" type="ORF">HETIRDRAFT_427918</name>
</gene>
<dbReference type="RefSeq" id="XP_009547805.1">
    <property type="nucleotide sequence ID" value="XM_009549510.1"/>
</dbReference>
<dbReference type="InParanoid" id="W4K5T8"/>
<organism evidence="3 4">
    <name type="scientific">Heterobasidion irregulare (strain TC 32-1)</name>
    <dbReference type="NCBI Taxonomy" id="747525"/>
    <lineage>
        <taxon>Eukaryota</taxon>
        <taxon>Fungi</taxon>
        <taxon>Dikarya</taxon>
        <taxon>Basidiomycota</taxon>
        <taxon>Agaricomycotina</taxon>
        <taxon>Agaricomycetes</taxon>
        <taxon>Russulales</taxon>
        <taxon>Bondarzewiaceae</taxon>
        <taxon>Heterobasidion</taxon>
        <taxon>Heterobasidion annosum species complex</taxon>
    </lineage>
</organism>
<dbReference type="KEGG" id="hir:HETIRDRAFT_427918"/>
<feature type="region of interest" description="Disordered" evidence="1">
    <location>
        <begin position="355"/>
        <end position="376"/>
    </location>
</feature>
<evidence type="ECO:0000256" key="1">
    <source>
        <dbReference type="SAM" id="MobiDB-lite"/>
    </source>
</evidence>
<protein>
    <recommendedName>
        <fullName evidence="2">BTB domain-containing protein</fullName>
    </recommendedName>
</protein>
<reference evidence="3 4" key="1">
    <citation type="journal article" date="2012" name="New Phytol.">
        <title>Insight into trade-off between wood decay and parasitism from the genome of a fungal forest pathogen.</title>
        <authorList>
            <person name="Olson A."/>
            <person name="Aerts A."/>
            <person name="Asiegbu F."/>
            <person name="Belbahri L."/>
            <person name="Bouzid O."/>
            <person name="Broberg A."/>
            <person name="Canback B."/>
            <person name="Coutinho P.M."/>
            <person name="Cullen D."/>
            <person name="Dalman K."/>
            <person name="Deflorio G."/>
            <person name="van Diepen L.T."/>
            <person name="Dunand C."/>
            <person name="Duplessis S."/>
            <person name="Durling M."/>
            <person name="Gonthier P."/>
            <person name="Grimwood J."/>
            <person name="Fossdal C.G."/>
            <person name="Hansson D."/>
            <person name="Henrissat B."/>
            <person name="Hietala A."/>
            <person name="Himmelstrand K."/>
            <person name="Hoffmeister D."/>
            <person name="Hogberg N."/>
            <person name="James T.Y."/>
            <person name="Karlsson M."/>
            <person name="Kohler A."/>
            <person name="Kues U."/>
            <person name="Lee Y.H."/>
            <person name="Lin Y.C."/>
            <person name="Lind M."/>
            <person name="Lindquist E."/>
            <person name="Lombard V."/>
            <person name="Lucas S."/>
            <person name="Lunden K."/>
            <person name="Morin E."/>
            <person name="Murat C."/>
            <person name="Park J."/>
            <person name="Raffaello T."/>
            <person name="Rouze P."/>
            <person name="Salamov A."/>
            <person name="Schmutz J."/>
            <person name="Solheim H."/>
            <person name="Stahlberg J."/>
            <person name="Velez H."/>
            <person name="de Vries R.P."/>
            <person name="Wiebenga A."/>
            <person name="Woodward S."/>
            <person name="Yakovlev I."/>
            <person name="Garbelotto M."/>
            <person name="Martin F."/>
            <person name="Grigoriev I.V."/>
            <person name="Stenlid J."/>
        </authorList>
    </citation>
    <scope>NUCLEOTIDE SEQUENCE [LARGE SCALE GENOMIC DNA]</scope>
    <source>
        <strain evidence="3 4">TC 32-1</strain>
    </source>
</reference>
<proteinExistence type="predicted"/>
<feature type="compositionally biased region" description="Basic and acidic residues" evidence="1">
    <location>
        <begin position="355"/>
        <end position="366"/>
    </location>
</feature>
<accession>W4K5T8</accession>
<sequence>MEQKNVYLSELKPVASGSSSLPAIWKDVELATQKTPVSTLSALSRNDVVSEPDKPSKSFKFFFPDGNVTFLVEGTLYRLHRYLFIRHSSTFASEFLQHDFDNNNPIKLDAIDKFGFEALLSILYPLDFTRHNIEGVNPWSSVLHIATEWGFKSIRKLAIQTLAPIVSPVDQVALGEKYAVEAWLFPGFQSLCSRPESLTLEEGRRLGLENIIAIDRARQEIRDNMSSRSTAAMATTECLACKTPMIYSLSWSKPEPPMVEPKFPKADVPPPRPSPGSLSPSASSHPSTSSPPFTHPKSSPPWTQNSAMLSSPGQKQTSCRLCGVQRGKLSNAEISDQVEQFIPQFSIAREARLRAEKSEAELKARTGAESVARAKA</sequence>
<dbReference type="GeneID" id="20674238"/>
<feature type="region of interest" description="Disordered" evidence="1">
    <location>
        <begin position="258"/>
        <end position="320"/>
    </location>
</feature>
<dbReference type="SUPFAM" id="SSF54695">
    <property type="entry name" value="POZ domain"/>
    <property type="match status" value="1"/>
</dbReference>
<dbReference type="OrthoDB" id="2367075at2759"/>
<dbReference type="EMBL" id="KI925459">
    <property type="protein sequence ID" value="ETW81134.1"/>
    <property type="molecule type" value="Genomic_DNA"/>
</dbReference>
<dbReference type="SMART" id="SM00225">
    <property type="entry name" value="BTB"/>
    <property type="match status" value="1"/>
</dbReference>
<dbReference type="STRING" id="747525.W4K5T8"/>
<dbReference type="eggNOG" id="ENOG502SUFV">
    <property type="taxonomic scope" value="Eukaryota"/>
</dbReference>
<dbReference type="InterPro" id="IPR011333">
    <property type="entry name" value="SKP1/BTB/POZ_sf"/>
</dbReference>
<dbReference type="InterPro" id="IPR000210">
    <property type="entry name" value="BTB/POZ_dom"/>
</dbReference>
<dbReference type="PROSITE" id="PS50097">
    <property type="entry name" value="BTB"/>
    <property type="match status" value="1"/>
</dbReference>
<name>W4K5T8_HETIT</name>
<keyword evidence="4" id="KW-1185">Reference proteome</keyword>
<dbReference type="AlphaFoldDB" id="W4K5T8"/>
<feature type="compositionally biased region" description="Low complexity" evidence="1">
    <location>
        <begin position="275"/>
        <end position="301"/>
    </location>
</feature>
<evidence type="ECO:0000313" key="3">
    <source>
        <dbReference type="EMBL" id="ETW81134.1"/>
    </source>
</evidence>
<dbReference type="Proteomes" id="UP000030671">
    <property type="component" value="Unassembled WGS sequence"/>
</dbReference>
<dbReference type="CDD" id="cd18186">
    <property type="entry name" value="BTB_POZ_ZBTB_KLHL-like"/>
    <property type="match status" value="1"/>
</dbReference>
<dbReference type="Pfam" id="PF00651">
    <property type="entry name" value="BTB"/>
    <property type="match status" value="1"/>
</dbReference>